<dbReference type="Proteomes" id="UP000218542">
    <property type="component" value="Unassembled WGS sequence"/>
</dbReference>
<organism evidence="1 2">
    <name type="scientific">Candidatus Scalindua japonica</name>
    <dbReference type="NCBI Taxonomy" id="1284222"/>
    <lineage>
        <taxon>Bacteria</taxon>
        <taxon>Pseudomonadati</taxon>
        <taxon>Planctomycetota</taxon>
        <taxon>Candidatus Brocadiia</taxon>
        <taxon>Candidatus Brocadiales</taxon>
        <taxon>Candidatus Scalinduaceae</taxon>
        <taxon>Candidatus Scalindua</taxon>
    </lineage>
</organism>
<dbReference type="AlphaFoldDB" id="A0A286TZK3"/>
<proteinExistence type="predicted"/>
<comment type="caution">
    <text evidence="1">The sequence shown here is derived from an EMBL/GenBank/DDBJ whole genome shotgun (WGS) entry which is preliminary data.</text>
</comment>
<keyword evidence="2" id="KW-1185">Reference proteome</keyword>
<sequence length="56" mass="6759">MRNIFNERELERNLKGFLEIGRQYFEEEEGLKFLESVIRYLYGSTEIEVDKVVNTI</sequence>
<dbReference type="RefSeq" id="WP_162532279.1">
    <property type="nucleotide sequence ID" value="NZ_BAOS01000020.1"/>
</dbReference>
<evidence type="ECO:0000313" key="1">
    <source>
        <dbReference type="EMBL" id="GAX61241.1"/>
    </source>
</evidence>
<evidence type="ECO:0000313" key="2">
    <source>
        <dbReference type="Proteomes" id="UP000218542"/>
    </source>
</evidence>
<reference evidence="2" key="1">
    <citation type="journal article" date="2017" name="Environ. Microbiol. Rep.">
        <title>Genetic Diversity of Marine Anaerobic Ammonium-Oxidizing Bacteria as Revealed by Genomic and Proteomic Analyses of 'Candidatus Scalindua japonica'.</title>
        <authorList>
            <person name="Oshiki M."/>
            <person name="Mizuto K."/>
            <person name="Kimura Z."/>
            <person name="Kindaichi T."/>
            <person name="Satoh H."/>
            <person name="Okabe S."/>
        </authorList>
    </citation>
    <scope>NUCLEOTIDE SEQUENCE [LARGE SCALE GENOMIC DNA]</scope>
    <source>
        <strain evidence="2">husup-a2</strain>
    </source>
</reference>
<dbReference type="EMBL" id="BAOS01000020">
    <property type="protein sequence ID" value="GAX61241.1"/>
    <property type="molecule type" value="Genomic_DNA"/>
</dbReference>
<gene>
    <name evidence="1" type="ORF">SCALIN_C20_0018</name>
</gene>
<protein>
    <submittedName>
        <fullName evidence="1">Transposase</fullName>
    </submittedName>
</protein>
<name>A0A286TZK3_9BACT</name>
<accession>A0A286TZK3</accession>